<reference evidence="2 3" key="1">
    <citation type="submission" date="2015-04" db="EMBL/GenBank/DDBJ databases">
        <authorList>
            <person name="Syromyatnikov M.Y."/>
            <person name="Popov V.N."/>
        </authorList>
    </citation>
    <scope>NUCLEOTIDE SEQUENCE [LARGE SCALE GENOMIC DNA]</scope>
</reference>
<evidence type="ECO:0000313" key="3">
    <source>
        <dbReference type="Proteomes" id="UP000183832"/>
    </source>
</evidence>
<feature type="region of interest" description="Disordered" evidence="1">
    <location>
        <begin position="51"/>
        <end position="71"/>
    </location>
</feature>
<dbReference type="OrthoDB" id="8043261at2759"/>
<gene>
    <name evidence="2" type="ORF">CLUMA_CG020396</name>
</gene>
<protein>
    <submittedName>
        <fullName evidence="2">CLUMA_CG020396, isoform A</fullName>
    </submittedName>
</protein>
<keyword evidence="3" id="KW-1185">Reference proteome</keyword>
<feature type="compositionally biased region" description="Polar residues" evidence="1">
    <location>
        <begin position="11"/>
        <end position="34"/>
    </location>
</feature>
<dbReference type="EMBL" id="CVRI01000070">
    <property type="protein sequence ID" value="CRL07426.1"/>
    <property type="molecule type" value="Genomic_DNA"/>
</dbReference>
<sequence>MDTQKGRLSDESASTDETVTTNSSTPRFNGQNRSSIDSEWQLNMIINRKDGLPKIRKEKKDDKKLGWNPGGREVKQKISSRIDTNMVKLKLLDATRKAILDKAKKVLVSSYAQTESKTKLCKDQFVDKQVDLINHVNRSTETEIQYVAVKSKDGSLIITSTCAVNTDKIPSQEVATQTKMPRSNISFKNIIDPKQKIHYTYEENSENEEQPNNLNKELAKIAMRLDDDKKFPQHFASSQINQLDVMDLVNKDVYDAIDIETFPTEASCDTPEVLDYEVDDIVHDFQPDVVKGNIKRDKRPSSVTVNSWHDLEFPDENVELPRNYFTEGPTPWSNFHDLMLGQRFLNARLSPLPSRHQQSNVNQVIWNDSQVRIVSDLIQEAKALMDMFDQVAMLLGPDIKLHYVSEVEDFELPPSKYSGEMMKTCEKLEASLKHLQNIKESGRTEILN</sequence>
<dbReference type="Proteomes" id="UP000183832">
    <property type="component" value="Unassembled WGS sequence"/>
</dbReference>
<evidence type="ECO:0000256" key="1">
    <source>
        <dbReference type="SAM" id="MobiDB-lite"/>
    </source>
</evidence>
<feature type="compositionally biased region" description="Basic and acidic residues" evidence="1">
    <location>
        <begin position="51"/>
        <end position="65"/>
    </location>
</feature>
<dbReference type="AlphaFoldDB" id="A0A1J1J604"/>
<name>A0A1J1J604_9DIPT</name>
<evidence type="ECO:0000313" key="2">
    <source>
        <dbReference type="EMBL" id="CRL07426.1"/>
    </source>
</evidence>
<feature type="region of interest" description="Disordered" evidence="1">
    <location>
        <begin position="1"/>
        <end position="34"/>
    </location>
</feature>
<accession>A0A1J1J604</accession>
<organism evidence="2 3">
    <name type="scientific">Clunio marinus</name>
    <dbReference type="NCBI Taxonomy" id="568069"/>
    <lineage>
        <taxon>Eukaryota</taxon>
        <taxon>Metazoa</taxon>
        <taxon>Ecdysozoa</taxon>
        <taxon>Arthropoda</taxon>
        <taxon>Hexapoda</taxon>
        <taxon>Insecta</taxon>
        <taxon>Pterygota</taxon>
        <taxon>Neoptera</taxon>
        <taxon>Endopterygota</taxon>
        <taxon>Diptera</taxon>
        <taxon>Nematocera</taxon>
        <taxon>Chironomoidea</taxon>
        <taxon>Chironomidae</taxon>
        <taxon>Clunio</taxon>
    </lineage>
</organism>
<proteinExistence type="predicted"/>
<feature type="compositionally biased region" description="Basic and acidic residues" evidence="1">
    <location>
        <begin position="1"/>
        <end position="10"/>
    </location>
</feature>